<dbReference type="EMBL" id="CP036268">
    <property type="protein sequence ID" value="QDT39085.1"/>
    <property type="molecule type" value="Genomic_DNA"/>
</dbReference>
<keyword evidence="1" id="KW-1133">Transmembrane helix</keyword>
<dbReference type="AlphaFoldDB" id="A0A517R5H3"/>
<keyword evidence="1" id="KW-0472">Membrane</keyword>
<keyword evidence="1" id="KW-0812">Transmembrane</keyword>
<evidence type="ECO:0000256" key="1">
    <source>
        <dbReference type="SAM" id="Phobius"/>
    </source>
</evidence>
<dbReference type="Proteomes" id="UP000317318">
    <property type="component" value="Chromosome"/>
</dbReference>
<reference evidence="2 3" key="1">
    <citation type="submission" date="2019-02" db="EMBL/GenBank/DDBJ databases">
        <title>Deep-cultivation of Planctomycetes and their phenomic and genomic characterization uncovers novel biology.</title>
        <authorList>
            <person name="Wiegand S."/>
            <person name="Jogler M."/>
            <person name="Boedeker C."/>
            <person name="Pinto D."/>
            <person name="Vollmers J."/>
            <person name="Rivas-Marin E."/>
            <person name="Kohn T."/>
            <person name="Peeters S.H."/>
            <person name="Heuer A."/>
            <person name="Rast P."/>
            <person name="Oberbeckmann S."/>
            <person name="Bunk B."/>
            <person name="Jeske O."/>
            <person name="Meyerdierks A."/>
            <person name="Storesund J.E."/>
            <person name="Kallscheuer N."/>
            <person name="Luecker S."/>
            <person name="Lage O.M."/>
            <person name="Pohl T."/>
            <person name="Merkel B.J."/>
            <person name="Hornburger P."/>
            <person name="Mueller R.-W."/>
            <person name="Bruemmer F."/>
            <person name="Labrenz M."/>
            <person name="Spormann A.M."/>
            <person name="Op den Camp H."/>
            <person name="Overmann J."/>
            <person name="Amann R."/>
            <person name="Jetten M.S.M."/>
            <person name="Mascher T."/>
            <person name="Medema M.H."/>
            <person name="Devos D.P."/>
            <person name="Kaster A.-K."/>
            <person name="Ovreas L."/>
            <person name="Rohde M."/>
            <person name="Galperin M.Y."/>
            <person name="Jogler C."/>
        </authorList>
    </citation>
    <scope>NUCLEOTIDE SEQUENCE [LARGE SCALE GENOMIC DNA]</scope>
    <source>
        <strain evidence="2 3">Pan189</strain>
    </source>
</reference>
<name>A0A517R5H3_9PLAN</name>
<proteinExistence type="predicted"/>
<sequence>MSGVNSPAISARPWWRSRWVWIGLGLLLCLHLSAIPLLQSARGTGRATVTFQVFQSDEFPLQHANPDQIAIVELLTGEVLVEASPDESHSTELTCEIFTGFSKGPLVDRQSFPPDRYGVRLTYGTLTVEWPLKALLERDDFWLNDDRIINVPVPGTRITKAVGSDR</sequence>
<feature type="transmembrane region" description="Helical" evidence="1">
    <location>
        <begin position="20"/>
        <end position="38"/>
    </location>
</feature>
<accession>A0A517R5H3</accession>
<keyword evidence="3" id="KW-1185">Reference proteome</keyword>
<evidence type="ECO:0000313" key="2">
    <source>
        <dbReference type="EMBL" id="QDT39085.1"/>
    </source>
</evidence>
<gene>
    <name evidence="2" type="ORF">Pan189_34870</name>
</gene>
<dbReference type="KEGG" id="svp:Pan189_34870"/>
<evidence type="ECO:0000313" key="3">
    <source>
        <dbReference type="Proteomes" id="UP000317318"/>
    </source>
</evidence>
<protein>
    <submittedName>
        <fullName evidence="2">Uncharacterized protein</fullName>
    </submittedName>
</protein>
<organism evidence="2 3">
    <name type="scientific">Stratiformator vulcanicus</name>
    <dbReference type="NCBI Taxonomy" id="2527980"/>
    <lineage>
        <taxon>Bacteria</taxon>
        <taxon>Pseudomonadati</taxon>
        <taxon>Planctomycetota</taxon>
        <taxon>Planctomycetia</taxon>
        <taxon>Planctomycetales</taxon>
        <taxon>Planctomycetaceae</taxon>
        <taxon>Stratiformator</taxon>
    </lineage>
</organism>